<dbReference type="GO" id="GO:0016020">
    <property type="term" value="C:membrane"/>
    <property type="evidence" value="ECO:0007669"/>
    <property type="project" value="UniProtKB-SubCell"/>
</dbReference>
<dbReference type="SUPFAM" id="SSF103473">
    <property type="entry name" value="MFS general substrate transporter"/>
    <property type="match status" value="1"/>
</dbReference>
<protein>
    <recommendedName>
        <fullName evidence="3">Major facilitator superfamily (MFS) profile domain-containing protein</fullName>
    </recommendedName>
</protein>
<name>A0A267DAF6_9PLAT</name>
<evidence type="ECO:0000313" key="4">
    <source>
        <dbReference type="EMBL" id="PAA46290.1"/>
    </source>
</evidence>
<feature type="non-terminal residue" evidence="4">
    <location>
        <position position="1"/>
    </location>
</feature>
<feature type="transmembrane region" description="Helical" evidence="2">
    <location>
        <begin position="31"/>
        <end position="51"/>
    </location>
</feature>
<comment type="caution">
    <text evidence="4">The sequence shown here is derived from an EMBL/GenBank/DDBJ whole genome shotgun (WGS) entry which is preliminary data.</text>
</comment>
<keyword evidence="2" id="KW-1133">Transmembrane helix</keyword>
<dbReference type="Proteomes" id="UP000215902">
    <property type="component" value="Unassembled WGS sequence"/>
</dbReference>
<organism evidence="4 5">
    <name type="scientific">Macrostomum lignano</name>
    <dbReference type="NCBI Taxonomy" id="282301"/>
    <lineage>
        <taxon>Eukaryota</taxon>
        <taxon>Metazoa</taxon>
        <taxon>Spiralia</taxon>
        <taxon>Lophotrochozoa</taxon>
        <taxon>Platyhelminthes</taxon>
        <taxon>Rhabditophora</taxon>
        <taxon>Macrostomorpha</taxon>
        <taxon>Macrostomida</taxon>
        <taxon>Macrostomidae</taxon>
        <taxon>Macrostomum</taxon>
    </lineage>
</organism>
<gene>
    <name evidence="4" type="ORF">BOX15_Mlig014352g1</name>
</gene>
<proteinExistence type="predicted"/>
<dbReference type="InterPro" id="IPR036259">
    <property type="entry name" value="MFS_trans_sf"/>
</dbReference>
<dbReference type="EMBL" id="NIVC01004949">
    <property type="protein sequence ID" value="PAA46290.1"/>
    <property type="molecule type" value="Genomic_DNA"/>
</dbReference>
<comment type="subcellular location">
    <subcellularLocation>
        <location evidence="1">Membrane</location>
        <topology evidence="1">Multi-pass membrane protein</topology>
    </subcellularLocation>
</comment>
<reference evidence="4 5" key="1">
    <citation type="submission" date="2017-06" db="EMBL/GenBank/DDBJ databases">
        <title>A platform for efficient transgenesis in Macrostomum lignano, a flatworm model organism for stem cell research.</title>
        <authorList>
            <person name="Berezikov E."/>
        </authorList>
    </citation>
    <scope>NUCLEOTIDE SEQUENCE [LARGE SCALE GENOMIC DNA]</scope>
    <source>
        <strain evidence="4">DV1</strain>
        <tissue evidence="4">Whole organism</tissue>
    </source>
</reference>
<feature type="transmembrane region" description="Helical" evidence="2">
    <location>
        <begin position="9"/>
        <end position="25"/>
    </location>
</feature>
<dbReference type="InterPro" id="IPR020846">
    <property type="entry name" value="MFS_dom"/>
</dbReference>
<feature type="domain" description="Major facilitator superfamily (MFS) profile" evidence="3">
    <location>
        <begin position="1"/>
        <end position="77"/>
    </location>
</feature>
<evidence type="ECO:0000313" key="5">
    <source>
        <dbReference type="Proteomes" id="UP000215902"/>
    </source>
</evidence>
<evidence type="ECO:0000256" key="2">
    <source>
        <dbReference type="SAM" id="Phobius"/>
    </source>
</evidence>
<evidence type="ECO:0000259" key="3">
    <source>
        <dbReference type="PROSITE" id="PS50850"/>
    </source>
</evidence>
<keyword evidence="5" id="KW-1185">Reference proteome</keyword>
<sequence length="77" mass="8559">VEMDMAQGVYRTVIAVAILVGPLIGGSLQFVSWLVFLFMLILNVISLVLCYKAYSLLSYPEEEGDEVEGDAEDQKEE</sequence>
<keyword evidence="2" id="KW-0472">Membrane</keyword>
<dbReference type="GO" id="GO:0022857">
    <property type="term" value="F:transmembrane transporter activity"/>
    <property type="evidence" value="ECO:0007669"/>
    <property type="project" value="InterPro"/>
</dbReference>
<dbReference type="Gene3D" id="1.20.1720.10">
    <property type="entry name" value="Multidrug resistance protein D"/>
    <property type="match status" value="1"/>
</dbReference>
<keyword evidence="2" id="KW-0812">Transmembrane</keyword>
<dbReference type="PROSITE" id="PS50850">
    <property type="entry name" value="MFS"/>
    <property type="match status" value="1"/>
</dbReference>
<dbReference type="AlphaFoldDB" id="A0A267DAF6"/>
<accession>A0A267DAF6</accession>
<evidence type="ECO:0000256" key="1">
    <source>
        <dbReference type="ARBA" id="ARBA00004141"/>
    </source>
</evidence>